<proteinExistence type="predicted"/>
<organism evidence="1 2">
    <name type="scientific">Capnocytophaga granulosa</name>
    <dbReference type="NCBI Taxonomy" id="45242"/>
    <lineage>
        <taxon>Bacteria</taxon>
        <taxon>Pseudomonadati</taxon>
        <taxon>Bacteroidota</taxon>
        <taxon>Flavobacteriia</taxon>
        <taxon>Flavobacteriales</taxon>
        <taxon>Flavobacteriaceae</taxon>
        <taxon>Capnocytophaga</taxon>
    </lineage>
</organism>
<dbReference type="AlphaFoldDB" id="A0A1H2Q4M8"/>
<dbReference type="Proteomes" id="UP000182771">
    <property type="component" value="Unassembled WGS sequence"/>
</dbReference>
<evidence type="ECO:0000313" key="1">
    <source>
        <dbReference type="EMBL" id="SDW02116.1"/>
    </source>
</evidence>
<keyword evidence="2" id="KW-1185">Reference proteome</keyword>
<gene>
    <name evidence="1" type="ORF">SAMN05444420_10137</name>
</gene>
<dbReference type="RefSeq" id="WP_074698700.1">
    <property type="nucleotide sequence ID" value="NZ_FNND01000001.1"/>
</dbReference>
<protein>
    <submittedName>
        <fullName evidence="1">Uncharacterized protein</fullName>
    </submittedName>
</protein>
<evidence type="ECO:0000313" key="2">
    <source>
        <dbReference type="Proteomes" id="UP000182771"/>
    </source>
</evidence>
<dbReference type="OrthoDB" id="1264648at2"/>
<dbReference type="GeneID" id="85018086"/>
<dbReference type="EMBL" id="FNND01000001">
    <property type="protein sequence ID" value="SDW02116.1"/>
    <property type="molecule type" value="Genomic_DNA"/>
</dbReference>
<sequence>MSKFVGTFEDFNKFINPITRNLVANISRKEKKHRTCSHCKNRTKLEAAHLKGKERPVIVANIICEMTEKKEISSNDIIDIDLNLFLEKFIEEHTPLEKSVIILCKSCHREYDKTNNVEIKDHINVDELEEDELSDEAFEEAIKEAITTAINKKDIVSIVKNQINELSDNDTFFFANINKTVPVWWIEPNKDKLLGSWFLLNNKDKKEVHVFKINNSNSFDKLRIREDKNNQYRLEILTEQAPNHFIDRFSKVDFKEYYIQTIKY</sequence>
<name>A0A1H2Q4M8_9FLAO</name>
<comment type="caution">
    <text evidence="1">The sequence shown here is derived from an EMBL/GenBank/DDBJ whole genome shotgun (WGS) entry which is preliminary data.</text>
</comment>
<accession>A0A1H2Q4M8</accession>
<reference evidence="1 2" key="1">
    <citation type="submission" date="2016-10" db="EMBL/GenBank/DDBJ databases">
        <authorList>
            <person name="Varghese N."/>
            <person name="Submissions S."/>
        </authorList>
    </citation>
    <scope>NUCLEOTIDE SEQUENCE [LARGE SCALE GENOMIC DNA]</scope>
    <source>
        <strain evidence="1 2">DSM 11449</strain>
    </source>
</reference>